<evidence type="ECO:0000313" key="3">
    <source>
        <dbReference type="Proteomes" id="UP001527866"/>
    </source>
</evidence>
<organism evidence="2 3">
    <name type="scientific">Nocardiopsis endophytica</name>
    <dbReference type="NCBI Taxonomy" id="3018445"/>
    <lineage>
        <taxon>Bacteria</taxon>
        <taxon>Bacillati</taxon>
        <taxon>Actinomycetota</taxon>
        <taxon>Actinomycetes</taxon>
        <taxon>Streptosporangiales</taxon>
        <taxon>Nocardiopsidaceae</taxon>
        <taxon>Nocardiopsis</taxon>
    </lineage>
</organism>
<dbReference type="SUPFAM" id="SSF52540">
    <property type="entry name" value="P-loop containing nucleoside triphosphate hydrolases"/>
    <property type="match status" value="1"/>
</dbReference>
<accession>A0ABT4U6P3</accession>
<dbReference type="InterPro" id="IPR027417">
    <property type="entry name" value="P-loop_NTPase"/>
</dbReference>
<dbReference type="RefSeq" id="WP_270687232.1">
    <property type="nucleotide sequence ID" value="NZ_JAQFWQ010000055.1"/>
</dbReference>
<dbReference type="Pfam" id="PF01656">
    <property type="entry name" value="CbiA"/>
    <property type="match status" value="1"/>
</dbReference>
<dbReference type="Proteomes" id="UP001527866">
    <property type="component" value="Unassembled WGS sequence"/>
</dbReference>
<dbReference type="InterPro" id="IPR002586">
    <property type="entry name" value="CobQ/CobB/MinD/ParA_Nub-bd_dom"/>
</dbReference>
<reference evidence="2 3" key="1">
    <citation type="submission" date="2023-01" db="EMBL/GenBank/DDBJ databases">
        <title>Draft genome sequence of Nocardiopsis sp. RSe5-2 isolated from halophytes.</title>
        <authorList>
            <person name="Duangmal K."/>
            <person name="Chantavorakit T."/>
        </authorList>
    </citation>
    <scope>NUCLEOTIDE SEQUENCE [LARGE SCALE GENOMIC DNA]</scope>
    <source>
        <strain evidence="2 3">RSe5-2</strain>
    </source>
</reference>
<gene>
    <name evidence="2" type="ORF">O4J56_18435</name>
</gene>
<dbReference type="EMBL" id="JAQFWQ010000055">
    <property type="protein sequence ID" value="MDA2812628.1"/>
    <property type="molecule type" value="Genomic_DNA"/>
</dbReference>
<dbReference type="PANTHER" id="PTHR43384">
    <property type="entry name" value="SEPTUM SITE-DETERMINING PROTEIN MIND HOMOLOG, CHLOROPLASTIC-RELATED"/>
    <property type="match status" value="1"/>
</dbReference>
<comment type="caution">
    <text evidence="2">The sequence shown here is derived from an EMBL/GenBank/DDBJ whole genome shotgun (WGS) entry which is preliminary data.</text>
</comment>
<keyword evidence="3" id="KW-1185">Reference proteome</keyword>
<protein>
    <submittedName>
        <fullName evidence="2">AAA family ATPase</fullName>
    </submittedName>
</protein>
<name>A0ABT4U6P3_9ACTN</name>
<dbReference type="Gene3D" id="3.40.50.300">
    <property type="entry name" value="P-loop containing nucleotide triphosphate hydrolases"/>
    <property type="match status" value="1"/>
</dbReference>
<sequence length="244" mass="25812">MWREAIAEHNQSLSRTIAVISLKGGVGKTTTAVGLGTALAVRHTEHVIAVDANHFGTLASRMPQQAELDAADLAAAGGRVQGWAGLRRFLASNPQRLHALAGGGGAEAYEAAAAMVADHTDTVVTDCRTDLDDTVTKAVLERATQCLIVLEPSADGLAAAQATLSHLAGAHPALAHTCVFVICQRSRRAPQLRQAEKAFAAQAHPVVAIPYDRHLDQGGVIVRDKLRRATRDAYDRLANIITSL</sequence>
<dbReference type="InterPro" id="IPR050625">
    <property type="entry name" value="ParA/MinD_ATPase"/>
</dbReference>
<evidence type="ECO:0000259" key="1">
    <source>
        <dbReference type="Pfam" id="PF01656"/>
    </source>
</evidence>
<feature type="domain" description="CobQ/CobB/MinD/ParA nucleotide binding" evidence="1">
    <location>
        <begin position="17"/>
        <end position="213"/>
    </location>
</feature>
<evidence type="ECO:0000313" key="2">
    <source>
        <dbReference type="EMBL" id="MDA2812628.1"/>
    </source>
</evidence>
<dbReference type="PANTHER" id="PTHR43384:SF14">
    <property type="entry name" value="ESX-1 SECRETION-ASSOCIATED PROTEIN ESPI"/>
    <property type="match status" value="1"/>
</dbReference>
<proteinExistence type="predicted"/>